<protein>
    <submittedName>
        <fullName evidence="2">N-acetyltransferase</fullName>
    </submittedName>
</protein>
<organism evidence="2 3">
    <name type="scientific">Gloeocapsopsis crepidinum LEGE 06123</name>
    <dbReference type="NCBI Taxonomy" id="588587"/>
    <lineage>
        <taxon>Bacteria</taxon>
        <taxon>Bacillati</taxon>
        <taxon>Cyanobacteriota</taxon>
        <taxon>Cyanophyceae</taxon>
        <taxon>Oscillatoriophycideae</taxon>
        <taxon>Chroococcales</taxon>
        <taxon>Chroococcaceae</taxon>
        <taxon>Gloeocapsopsis</taxon>
    </lineage>
</organism>
<feature type="domain" description="N-acetyltransferase" evidence="1">
    <location>
        <begin position="3"/>
        <end position="154"/>
    </location>
</feature>
<dbReference type="CDD" id="cd04301">
    <property type="entry name" value="NAT_SF"/>
    <property type="match status" value="1"/>
</dbReference>
<dbReference type="PROSITE" id="PS51186">
    <property type="entry name" value="GNAT"/>
    <property type="match status" value="1"/>
</dbReference>
<dbReference type="Gene3D" id="3.40.630.30">
    <property type="match status" value="1"/>
</dbReference>
<accession>A0ABR9UWX0</accession>
<keyword evidence="3" id="KW-1185">Reference proteome</keyword>
<evidence type="ECO:0000313" key="3">
    <source>
        <dbReference type="Proteomes" id="UP000651156"/>
    </source>
</evidence>
<evidence type="ECO:0000313" key="2">
    <source>
        <dbReference type="EMBL" id="MBE9192807.1"/>
    </source>
</evidence>
<dbReference type="SUPFAM" id="SSF55729">
    <property type="entry name" value="Acyl-CoA N-acyltransferases (Nat)"/>
    <property type="match status" value="1"/>
</dbReference>
<gene>
    <name evidence="2" type="ORF">IQ230_21110</name>
</gene>
<evidence type="ECO:0000259" key="1">
    <source>
        <dbReference type="PROSITE" id="PS51186"/>
    </source>
</evidence>
<dbReference type="InterPro" id="IPR000182">
    <property type="entry name" value="GNAT_dom"/>
</dbReference>
<dbReference type="Pfam" id="PF00583">
    <property type="entry name" value="Acetyltransf_1"/>
    <property type="match status" value="1"/>
</dbReference>
<dbReference type="Proteomes" id="UP000651156">
    <property type="component" value="Unassembled WGS sequence"/>
</dbReference>
<comment type="caution">
    <text evidence="2">The sequence shown here is derived from an EMBL/GenBank/DDBJ whole genome shotgun (WGS) entry which is preliminary data.</text>
</comment>
<name>A0ABR9UWX0_9CHRO</name>
<dbReference type="EMBL" id="JADEWN010000066">
    <property type="protein sequence ID" value="MBE9192807.1"/>
    <property type="molecule type" value="Genomic_DNA"/>
</dbReference>
<dbReference type="InterPro" id="IPR016181">
    <property type="entry name" value="Acyl_CoA_acyltransferase"/>
</dbReference>
<reference evidence="2 3" key="1">
    <citation type="submission" date="2020-10" db="EMBL/GenBank/DDBJ databases">
        <authorList>
            <person name="Castelo-Branco R."/>
            <person name="Eusebio N."/>
            <person name="Adriana R."/>
            <person name="Vieira A."/>
            <person name="Brugerolle De Fraissinette N."/>
            <person name="Rezende De Castro R."/>
            <person name="Schneider M.P."/>
            <person name="Vasconcelos V."/>
            <person name="Leao P.N."/>
        </authorList>
    </citation>
    <scope>NUCLEOTIDE SEQUENCE [LARGE SCALE GENOMIC DNA]</scope>
    <source>
        <strain evidence="2 3">LEGE 06123</strain>
    </source>
</reference>
<sequence length="216" mass="25430">MDYVIRNEKIEDYKIVEELTRKAFWNIYVPGCKEHYLVHVMRKHKDFIPELDYVIEKDKKIIGNIMYTKAKLVSGNGREKLISTFGPVSILPEYQRRGFGKRLIEHSFMKAKELKCEAIVIFGNPSNYVNLGFKSSSRFDISLEDEIYPSAMLAKELIEGSLKGERWIYKDSDVYKIDEKKAEEFDLEFEKMEKKIQGSQEEFYILSNSRIIRNSI</sequence>
<proteinExistence type="predicted"/>